<reference evidence="2 3" key="1">
    <citation type="submission" date="2019-06" db="EMBL/GenBank/DDBJ databases">
        <title>Whole genome shotgun sequence of Glutamicibacter nicotianae NBRC 14234.</title>
        <authorList>
            <person name="Hosoyama A."/>
            <person name="Uohara A."/>
            <person name="Ohji S."/>
            <person name="Ichikawa N."/>
        </authorList>
    </citation>
    <scope>NUCLEOTIDE SEQUENCE [LARGE SCALE GENOMIC DNA]</scope>
    <source>
        <strain evidence="2 3">NBRC 14234</strain>
    </source>
</reference>
<evidence type="ECO:0000313" key="3">
    <source>
        <dbReference type="Proteomes" id="UP000316242"/>
    </source>
</evidence>
<organism evidence="2 3">
    <name type="scientific">Glutamicibacter nicotianae</name>
    <name type="common">Arthrobacter nicotianae</name>
    <dbReference type="NCBI Taxonomy" id="37929"/>
    <lineage>
        <taxon>Bacteria</taxon>
        <taxon>Bacillati</taxon>
        <taxon>Actinomycetota</taxon>
        <taxon>Actinomycetes</taxon>
        <taxon>Micrococcales</taxon>
        <taxon>Micrococcaceae</taxon>
        <taxon>Glutamicibacter</taxon>
    </lineage>
</organism>
<dbReference type="Gene3D" id="3.40.50.720">
    <property type="entry name" value="NAD(P)-binding Rossmann-like Domain"/>
    <property type="match status" value="1"/>
</dbReference>
<evidence type="ECO:0000259" key="1">
    <source>
        <dbReference type="Pfam" id="PF02737"/>
    </source>
</evidence>
<gene>
    <name evidence="2" type="ORF">ANI01nite_16790</name>
</gene>
<feature type="domain" description="3-hydroxyacyl-CoA dehydrogenase NAD binding" evidence="1">
    <location>
        <begin position="12"/>
        <end position="57"/>
    </location>
</feature>
<accession>A0ABQ0RLX3</accession>
<sequence>MVSEASGLVGCVCNMHFFNPVLATKDEAGCRGSTSDATVHAVVSLASRMGKEPVPVKPEIPEFIVNGLLGSGVGYRPELPYSRTMAQLRALHGEIPEKVRLN</sequence>
<keyword evidence="3" id="KW-1185">Reference proteome</keyword>
<dbReference type="Pfam" id="PF02737">
    <property type="entry name" value="3HCDH_N"/>
    <property type="match status" value="1"/>
</dbReference>
<dbReference type="EMBL" id="BJNE01000005">
    <property type="protein sequence ID" value="GEC12476.1"/>
    <property type="molecule type" value="Genomic_DNA"/>
</dbReference>
<protein>
    <recommendedName>
        <fullName evidence="1">3-hydroxyacyl-CoA dehydrogenase NAD binding domain-containing protein</fullName>
    </recommendedName>
</protein>
<name>A0ABQ0RLX3_GLUNI</name>
<dbReference type="InterPro" id="IPR006176">
    <property type="entry name" value="3-OHacyl-CoA_DH_NAD-bd"/>
</dbReference>
<dbReference type="Proteomes" id="UP000316242">
    <property type="component" value="Unassembled WGS sequence"/>
</dbReference>
<proteinExistence type="predicted"/>
<evidence type="ECO:0000313" key="2">
    <source>
        <dbReference type="EMBL" id="GEC12476.1"/>
    </source>
</evidence>
<comment type="caution">
    <text evidence="2">The sequence shown here is derived from an EMBL/GenBank/DDBJ whole genome shotgun (WGS) entry which is preliminary data.</text>
</comment>